<protein>
    <submittedName>
        <fullName evidence="1">Uncharacterized protein</fullName>
    </submittedName>
</protein>
<reference evidence="1" key="1">
    <citation type="submission" date="2014-05" db="EMBL/GenBank/DDBJ databases">
        <authorList>
            <person name="Chronopoulou M."/>
        </authorList>
    </citation>
    <scope>NUCLEOTIDE SEQUENCE</scope>
    <source>
        <tissue evidence="1">Whole organism</tissue>
    </source>
</reference>
<evidence type="ECO:0000313" key="1">
    <source>
        <dbReference type="EMBL" id="CDW38819.1"/>
    </source>
</evidence>
<name>A0A0K2UKN8_LEPSM</name>
<accession>A0A0K2UKN8</accession>
<dbReference type="EMBL" id="HACA01021458">
    <property type="protein sequence ID" value="CDW38819.1"/>
    <property type="molecule type" value="Transcribed_RNA"/>
</dbReference>
<dbReference type="AlphaFoldDB" id="A0A0K2UKN8"/>
<proteinExistence type="predicted"/>
<organism evidence="1">
    <name type="scientific">Lepeophtheirus salmonis</name>
    <name type="common">Salmon louse</name>
    <name type="synonym">Caligus salmonis</name>
    <dbReference type="NCBI Taxonomy" id="72036"/>
    <lineage>
        <taxon>Eukaryota</taxon>
        <taxon>Metazoa</taxon>
        <taxon>Ecdysozoa</taxon>
        <taxon>Arthropoda</taxon>
        <taxon>Crustacea</taxon>
        <taxon>Multicrustacea</taxon>
        <taxon>Hexanauplia</taxon>
        <taxon>Copepoda</taxon>
        <taxon>Siphonostomatoida</taxon>
        <taxon>Caligidae</taxon>
        <taxon>Lepeophtheirus</taxon>
    </lineage>
</organism>
<sequence length="110" mass="13321">MLRTGKILWAKIMHAIHFAIYPDCRWVVQTCTRWRKMELYQRIRCPKYLEPSWNPRKERQLGYGRDQDKALDRDGCQWTGLSFLPHLQKKVSICSRTSSRFTFGLQIRWM</sequence>